<dbReference type="RefSeq" id="XP_056865487.1">
    <property type="nucleotide sequence ID" value="XM_057009507.1"/>
</dbReference>
<dbReference type="PROSITE" id="PS50110">
    <property type="entry name" value="RESPONSE_REGULATORY"/>
    <property type="match status" value="1"/>
</dbReference>
<accession>A0A9W3DP28</accession>
<feature type="domain" description="HTH myb-type" evidence="11">
    <location>
        <begin position="278"/>
        <end position="336"/>
    </location>
</feature>
<dbReference type="FunFam" id="3.40.50.2300:FF:000206">
    <property type="entry name" value="Two-component response regulator-like APRR2"/>
    <property type="match status" value="1"/>
</dbReference>
<evidence type="ECO:0000256" key="6">
    <source>
        <dbReference type="ARBA" id="ARBA00023242"/>
    </source>
</evidence>
<keyword evidence="2" id="KW-0902">Two-component regulatory system</keyword>
<keyword evidence="12" id="KW-1185">Reference proteome</keyword>
<feature type="compositionally biased region" description="Basic and acidic residues" evidence="9">
    <location>
        <begin position="253"/>
        <end position="262"/>
    </location>
</feature>
<proteinExistence type="predicted"/>
<keyword evidence="4" id="KW-0238">DNA-binding</keyword>
<feature type="compositionally biased region" description="Basic and acidic residues" evidence="9">
    <location>
        <begin position="204"/>
        <end position="220"/>
    </location>
</feature>
<dbReference type="Gene3D" id="1.10.10.60">
    <property type="entry name" value="Homeodomain-like"/>
    <property type="match status" value="1"/>
</dbReference>
<evidence type="ECO:0000256" key="3">
    <source>
        <dbReference type="ARBA" id="ARBA00023015"/>
    </source>
</evidence>
<dbReference type="InterPro" id="IPR009057">
    <property type="entry name" value="Homeodomain-like_sf"/>
</dbReference>
<feature type="compositionally biased region" description="Polar residues" evidence="9">
    <location>
        <begin position="265"/>
        <end position="276"/>
    </location>
</feature>
<feature type="region of interest" description="Disordered" evidence="9">
    <location>
        <begin position="490"/>
        <end position="511"/>
    </location>
</feature>
<evidence type="ECO:0000256" key="7">
    <source>
        <dbReference type="ARBA" id="ARBA00061767"/>
    </source>
</evidence>
<keyword evidence="5" id="KW-0804">Transcription</keyword>
<name>A0A9W3DP28_RAPSA</name>
<dbReference type="SUPFAM" id="SSF46689">
    <property type="entry name" value="Homeodomain-like"/>
    <property type="match status" value="1"/>
</dbReference>
<keyword evidence="3" id="KW-0805">Transcription regulation</keyword>
<reference evidence="12" key="1">
    <citation type="journal article" date="2019" name="Database">
        <title>The radish genome database (RadishGD): an integrated information resource for radish genomics.</title>
        <authorList>
            <person name="Yu H.J."/>
            <person name="Baek S."/>
            <person name="Lee Y.J."/>
            <person name="Cho A."/>
            <person name="Mun J.H."/>
        </authorList>
    </citation>
    <scope>NUCLEOTIDE SEQUENCE [LARGE SCALE GENOMIC DNA]</scope>
    <source>
        <strain evidence="12">cv. WK10039</strain>
    </source>
</reference>
<dbReference type="PANTHER" id="PTHR31312">
    <property type="entry name" value="TRANSCRIPTION ACTIVATOR GLK1"/>
    <property type="match status" value="1"/>
</dbReference>
<evidence type="ECO:0000259" key="10">
    <source>
        <dbReference type="PROSITE" id="PS50110"/>
    </source>
</evidence>
<dbReference type="Pfam" id="PF00249">
    <property type="entry name" value="Myb_DNA-binding"/>
    <property type="match status" value="1"/>
</dbReference>
<feature type="domain" description="Response regulatory" evidence="10">
    <location>
        <begin position="21"/>
        <end position="135"/>
    </location>
</feature>
<evidence type="ECO:0000259" key="11">
    <source>
        <dbReference type="PROSITE" id="PS51294"/>
    </source>
</evidence>
<dbReference type="SUPFAM" id="SSF52172">
    <property type="entry name" value="CheY-like"/>
    <property type="match status" value="1"/>
</dbReference>
<reference evidence="13" key="2">
    <citation type="submission" date="2025-08" db="UniProtKB">
        <authorList>
            <consortium name="RefSeq"/>
        </authorList>
    </citation>
    <scope>IDENTIFICATION</scope>
    <source>
        <tissue evidence="13">Leaf</tissue>
    </source>
</reference>
<feature type="region of interest" description="Disordered" evidence="9">
    <location>
        <begin position="195"/>
        <end position="276"/>
    </location>
</feature>
<dbReference type="GO" id="GO:0005634">
    <property type="term" value="C:nucleus"/>
    <property type="evidence" value="ECO:0007669"/>
    <property type="project" value="UniProtKB-SubCell"/>
</dbReference>
<dbReference type="PANTHER" id="PTHR31312:SF4">
    <property type="entry name" value="TWO-COMPONENT RESPONSE REGULATOR-LIKE APRR2"/>
    <property type="match status" value="1"/>
</dbReference>
<dbReference type="InterPro" id="IPR001005">
    <property type="entry name" value="SANT/Myb"/>
</dbReference>
<dbReference type="GeneID" id="108848701"/>
<dbReference type="InterPro" id="IPR044825">
    <property type="entry name" value="GLK1/2-like"/>
</dbReference>
<comment type="caution">
    <text evidence="8">Lacks conserved residue(s) required for the propagation of feature annotation.</text>
</comment>
<evidence type="ECO:0000256" key="5">
    <source>
        <dbReference type="ARBA" id="ARBA00023163"/>
    </source>
</evidence>
<evidence type="ECO:0000256" key="4">
    <source>
        <dbReference type="ARBA" id="ARBA00023125"/>
    </source>
</evidence>
<dbReference type="PROSITE" id="PS51294">
    <property type="entry name" value="HTH_MYB"/>
    <property type="match status" value="1"/>
</dbReference>
<evidence type="ECO:0000256" key="2">
    <source>
        <dbReference type="ARBA" id="ARBA00023012"/>
    </source>
</evidence>
<comment type="subunit">
    <text evidence="7">Binds the target DNA as a monomer.</text>
</comment>
<organism evidence="12 13">
    <name type="scientific">Raphanus sativus</name>
    <name type="common">Radish</name>
    <name type="synonym">Raphanus raphanistrum var. sativus</name>
    <dbReference type="NCBI Taxonomy" id="3726"/>
    <lineage>
        <taxon>Eukaryota</taxon>
        <taxon>Viridiplantae</taxon>
        <taxon>Streptophyta</taxon>
        <taxon>Embryophyta</taxon>
        <taxon>Tracheophyta</taxon>
        <taxon>Spermatophyta</taxon>
        <taxon>Magnoliopsida</taxon>
        <taxon>eudicotyledons</taxon>
        <taxon>Gunneridae</taxon>
        <taxon>Pentapetalae</taxon>
        <taxon>rosids</taxon>
        <taxon>malvids</taxon>
        <taxon>Brassicales</taxon>
        <taxon>Brassicaceae</taxon>
        <taxon>Brassiceae</taxon>
        <taxon>Raphanus</taxon>
    </lineage>
</organism>
<evidence type="ECO:0000313" key="13">
    <source>
        <dbReference type="RefSeq" id="XP_056865487.1"/>
    </source>
</evidence>
<dbReference type="Proteomes" id="UP000504610">
    <property type="component" value="Chromosome 4"/>
</dbReference>
<dbReference type="GO" id="GO:0000976">
    <property type="term" value="F:transcription cis-regulatory region binding"/>
    <property type="evidence" value="ECO:0007669"/>
    <property type="project" value="TreeGrafter"/>
</dbReference>
<comment type="subcellular location">
    <subcellularLocation>
        <location evidence="1">Nucleus</location>
    </subcellularLocation>
</comment>
<gene>
    <name evidence="13" type="primary">LOC108848701</name>
</gene>
<sequence>MVCTANDLSKWENFPKGLRVLLLHGCGNAISAAETRSKLESMDYIVTTFTDESEALSAVFKSQESFHIAIIEVNTSAEDESIKFLEVSKGLLPTIMISDDHCITTTMKCIALGAVEFLQKPLSPEKLKNIWQHVVHKAFNDGGASVPESLKPVKDSVVSMLNLDTNMTSDEKDPAPSTPQLRQVSRLLDQENLNFSVENVNSPTEKENTEDHDDIGESKLVDTTNLEDNVIVKEEKGNSEKEEEQGQTGDSVNFHKKEDEINKPINKSSGTKNFSGNKAIRKKVDWTQELHKKFVQAVEKLGVDAIPSRILELMKVDGLTRHNVASHLQKFRMHRRNILPKEDHNHRWIQSRENHRQIQRQYNGFQQQHRPVMAYPFWGIPGVHPHGAVPPLWPPALPSAGQLPPWHCKPAYPTLNGNTWGYPVGPPVTGTYFSHPLTGIFSTATANQLDEEMIDQVIKEVISKPGMPLPLGLKPPSAESVITDLSRQGISTVPSSSSSSSCLINGSCRLR</sequence>
<dbReference type="InterPro" id="IPR006447">
    <property type="entry name" value="Myb_dom_plants"/>
</dbReference>
<evidence type="ECO:0000256" key="8">
    <source>
        <dbReference type="PROSITE-ProRule" id="PRU00169"/>
    </source>
</evidence>
<keyword evidence="6" id="KW-0539">Nucleus</keyword>
<evidence type="ECO:0000313" key="12">
    <source>
        <dbReference type="Proteomes" id="UP000504610"/>
    </source>
</evidence>
<feature type="compositionally biased region" description="Basic and acidic residues" evidence="9">
    <location>
        <begin position="230"/>
        <end position="240"/>
    </location>
</feature>
<evidence type="ECO:0000256" key="1">
    <source>
        <dbReference type="ARBA" id="ARBA00004123"/>
    </source>
</evidence>
<dbReference type="Gene3D" id="3.40.50.2300">
    <property type="match status" value="1"/>
</dbReference>
<dbReference type="AlphaFoldDB" id="A0A9W3DP28"/>
<dbReference type="GO" id="GO:0003700">
    <property type="term" value="F:DNA-binding transcription factor activity"/>
    <property type="evidence" value="ECO:0007669"/>
    <property type="project" value="InterPro"/>
</dbReference>
<dbReference type="InterPro" id="IPR011006">
    <property type="entry name" value="CheY-like_superfamily"/>
</dbReference>
<dbReference type="KEGG" id="rsz:108848701"/>
<dbReference type="GO" id="GO:0045893">
    <property type="term" value="P:positive regulation of DNA-templated transcription"/>
    <property type="evidence" value="ECO:0007669"/>
    <property type="project" value="InterPro"/>
</dbReference>
<protein>
    <submittedName>
        <fullName evidence="13">Two-component response regulator-like APRR2</fullName>
    </submittedName>
</protein>
<dbReference type="GO" id="GO:0000160">
    <property type="term" value="P:phosphorelay signal transduction system"/>
    <property type="evidence" value="ECO:0007669"/>
    <property type="project" value="UniProtKB-KW"/>
</dbReference>
<dbReference type="InterPro" id="IPR001789">
    <property type="entry name" value="Sig_transdc_resp-reg_receiver"/>
</dbReference>
<evidence type="ECO:0000256" key="9">
    <source>
        <dbReference type="SAM" id="MobiDB-lite"/>
    </source>
</evidence>
<dbReference type="FunFam" id="1.10.10.60:FF:000007">
    <property type="entry name" value="Two-component response regulator"/>
    <property type="match status" value="1"/>
</dbReference>
<dbReference type="NCBIfam" id="TIGR01557">
    <property type="entry name" value="myb_SHAQKYF"/>
    <property type="match status" value="1"/>
</dbReference>
<dbReference type="OrthoDB" id="1907052at2759"/>
<dbReference type="InterPro" id="IPR017930">
    <property type="entry name" value="Myb_dom"/>
</dbReference>